<protein>
    <recommendedName>
        <fullName evidence="17">UDENN domain-containing protein</fullName>
    </recommendedName>
</protein>
<evidence type="ECO:0000256" key="6">
    <source>
        <dbReference type="ARBA" id="ARBA00023136"/>
    </source>
</evidence>
<dbReference type="Proteomes" id="UP000678499">
    <property type="component" value="Unassembled WGS sequence"/>
</dbReference>
<dbReference type="PROSITE" id="PS50102">
    <property type="entry name" value="RRM"/>
    <property type="match status" value="1"/>
</dbReference>
<dbReference type="PROSITE" id="PS50211">
    <property type="entry name" value="DENN"/>
    <property type="match status" value="1"/>
</dbReference>
<feature type="region of interest" description="Disordered" evidence="10">
    <location>
        <begin position="398"/>
        <end position="442"/>
    </location>
</feature>
<feature type="region of interest" description="Disordered" evidence="10">
    <location>
        <begin position="640"/>
        <end position="670"/>
    </location>
</feature>
<dbReference type="PANTHER" id="PTHR13677:SF0">
    <property type="entry name" value="LD41638P"/>
    <property type="match status" value="1"/>
</dbReference>
<evidence type="ECO:0000256" key="2">
    <source>
        <dbReference type="ARBA" id="ARBA00007159"/>
    </source>
</evidence>
<dbReference type="GO" id="GO:0005085">
    <property type="term" value="F:guanyl-nucleotide exchange factor activity"/>
    <property type="evidence" value="ECO:0007669"/>
    <property type="project" value="InterPro"/>
</dbReference>
<evidence type="ECO:0000259" key="12">
    <source>
        <dbReference type="PROSITE" id="PS50102"/>
    </source>
</evidence>
<dbReference type="PANTHER" id="PTHR13677">
    <property type="entry name" value="LD41638P"/>
    <property type="match status" value="1"/>
</dbReference>
<dbReference type="Pfam" id="PF00076">
    <property type="entry name" value="RRM_1"/>
    <property type="match status" value="1"/>
</dbReference>
<accession>A0A7R9BTY5</accession>
<evidence type="ECO:0000259" key="13">
    <source>
        <dbReference type="PROSITE" id="PS50211"/>
    </source>
</evidence>
<dbReference type="InterPro" id="IPR024224">
    <property type="entry name" value="DENND6"/>
</dbReference>
<name>A0A7R9BTY5_9CRUS</name>
<evidence type="ECO:0000256" key="7">
    <source>
        <dbReference type="PROSITE-ProRule" id="PRU00176"/>
    </source>
</evidence>
<evidence type="ECO:0000256" key="9">
    <source>
        <dbReference type="SAM" id="Coils"/>
    </source>
</evidence>
<keyword evidence="16" id="KW-1185">Reference proteome</keyword>
<dbReference type="GO" id="GO:0016020">
    <property type="term" value="C:membrane"/>
    <property type="evidence" value="ECO:0007669"/>
    <property type="project" value="UniProtKB-SubCell"/>
</dbReference>
<reference evidence="15" key="1">
    <citation type="submission" date="2020-11" db="EMBL/GenBank/DDBJ databases">
        <authorList>
            <person name="Tran Van P."/>
        </authorList>
    </citation>
    <scope>NUCLEOTIDE SEQUENCE</scope>
</reference>
<keyword evidence="5 11" id="KW-1133">Transmembrane helix</keyword>
<dbReference type="SUPFAM" id="SSF54928">
    <property type="entry name" value="RNA-binding domain, RBD"/>
    <property type="match status" value="1"/>
</dbReference>
<dbReference type="InterPro" id="IPR000504">
    <property type="entry name" value="RRM_dom"/>
</dbReference>
<evidence type="ECO:0000256" key="1">
    <source>
        <dbReference type="ARBA" id="ARBA00004141"/>
    </source>
</evidence>
<dbReference type="GO" id="GO:0003723">
    <property type="term" value="F:RNA binding"/>
    <property type="evidence" value="ECO:0007669"/>
    <property type="project" value="UniProtKB-UniRule"/>
</dbReference>
<dbReference type="EMBL" id="OA884981">
    <property type="protein sequence ID" value="CAD7281529.1"/>
    <property type="molecule type" value="Genomic_DNA"/>
</dbReference>
<proteinExistence type="inferred from homology"/>
<evidence type="ECO:0000259" key="14">
    <source>
        <dbReference type="PROSITE" id="PS51225"/>
    </source>
</evidence>
<feature type="transmembrane region" description="Helical" evidence="11">
    <location>
        <begin position="262"/>
        <end position="285"/>
    </location>
</feature>
<feature type="domain" description="UDENN" evidence="13">
    <location>
        <begin position="463"/>
        <end position="950"/>
    </location>
</feature>
<dbReference type="Pfam" id="PF09794">
    <property type="entry name" value="Avl9"/>
    <property type="match status" value="1"/>
</dbReference>
<keyword evidence="9" id="KW-0175">Coiled coil</keyword>
<feature type="domain" description="MARVEL" evidence="14">
    <location>
        <begin position="214"/>
        <end position="364"/>
    </location>
</feature>
<feature type="transmembrane region" description="Helical" evidence="11">
    <location>
        <begin position="221"/>
        <end position="242"/>
    </location>
</feature>
<dbReference type="InterPro" id="IPR012677">
    <property type="entry name" value="Nucleotide-bd_a/b_plait_sf"/>
</dbReference>
<dbReference type="EMBL" id="CAJPEX010002944">
    <property type="protein sequence ID" value="CAG0921681.1"/>
    <property type="molecule type" value="Genomic_DNA"/>
</dbReference>
<feature type="transmembrane region" description="Helical" evidence="11">
    <location>
        <begin position="297"/>
        <end position="321"/>
    </location>
</feature>
<evidence type="ECO:0000256" key="5">
    <source>
        <dbReference type="ARBA" id="ARBA00022989"/>
    </source>
</evidence>
<keyword evidence="3 8" id="KW-0812">Transmembrane</keyword>
<dbReference type="Pfam" id="PF01284">
    <property type="entry name" value="MARVEL"/>
    <property type="match status" value="1"/>
</dbReference>
<evidence type="ECO:0000256" key="3">
    <source>
        <dbReference type="ARBA" id="ARBA00022692"/>
    </source>
</evidence>
<dbReference type="InterPro" id="IPR035979">
    <property type="entry name" value="RBD_domain_sf"/>
</dbReference>
<keyword evidence="4 7" id="KW-0694">RNA-binding</keyword>
<feature type="transmembrane region" description="Helical" evidence="11">
    <location>
        <begin position="341"/>
        <end position="360"/>
    </location>
</feature>
<gene>
    <name evidence="15" type="ORF">NMOB1V02_LOCUS9173</name>
</gene>
<feature type="compositionally biased region" description="Basic and acidic residues" evidence="10">
    <location>
        <begin position="408"/>
        <end position="427"/>
    </location>
</feature>
<comment type="subcellular location">
    <subcellularLocation>
        <location evidence="1">Membrane</location>
        <topology evidence="1">Multi-pass membrane protein</topology>
    </subcellularLocation>
</comment>
<dbReference type="PROSITE" id="PS51225">
    <property type="entry name" value="MARVEL"/>
    <property type="match status" value="1"/>
</dbReference>
<evidence type="ECO:0000313" key="16">
    <source>
        <dbReference type="Proteomes" id="UP000678499"/>
    </source>
</evidence>
<evidence type="ECO:0000256" key="8">
    <source>
        <dbReference type="PROSITE-ProRule" id="PRU00581"/>
    </source>
</evidence>
<evidence type="ECO:0000256" key="10">
    <source>
        <dbReference type="SAM" id="MobiDB-lite"/>
    </source>
</evidence>
<evidence type="ECO:0000313" key="15">
    <source>
        <dbReference type="EMBL" id="CAD7281529.1"/>
    </source>
</evidence>
<dbReference type="GO" id="GO:0055037">
    <property type="term" value="C:recycling endosome"/>
    <property type="evidence" value="ECO:0007669"/>
    <property type="project" value="TreeGrafter"/>
</dbReference>
<evidence type="ECO:0000256" key="11">
    <source>
        <dbReference type="SAM" id="Phobius"/>
    </source>
</evidence>
<sequence>MDVMDGLQDEDQEIEAIKAKVQEMEEEAEKLKQLQNEVDKQMRGETPGMGSPSGPTFQTLEQKVETDSRSVYVGNVDYGATAEELEQHFHGCGAGVVRVTILCDKFTGHPKGFAYVEFADKEAVSNALALDESLFRGRQIKVLPKRTNTPGMCMTNRGGRGGGGGRVARGGGGRIFGIFVCVCACVRAREDPRKMDVGAFGAGKAGMPFDPIKFVQRPQTIVRFLCWLFAIIVFGCISSQAWNEKEDGTDVCIIGDSRNACNYPVGIGVIAFLASMGFLVGDAMFEQFSSVKTRKHYVLLDLGFSAFWAFLYFVGFCYVASKWSSSPSPPGGYGTSNVNGAIAFQLFSIFTWGACAWFAYTRYKQGSDSAFAPNYDAEGVGGVGAPYSYPGAADPMGGYQDPPFSGGDPKEITPKMNEESELPDAHSESPTTLSRGSSRSKESECKSSSGGLLPWDQFCNWVHCVCVVTFDLELGQAMEFMYPAHVTLNEEEKMNVCYLAFPDSNSGLMGDTIYHFRIQNSNAKQFSGPFLETFDRNCPAPLQCSPSHLHGFVYFRQVKDKTLPRNYFQKSVVLLTRLPFIGVFNRVIEVLAPCFFDDGQEVLEKFCREVDKWPTPLPGDILTLHFLGVDLQVRIPSRNDKMGSTVATSGTATPVKDDSESSNSEGLPSPARPLLRCDPGLVNLQELDGSLFNVFSAVFTHVHLLWELMITAEPVVVMAPTPATAAGTVQGLLSLIWPLKYCADYRPYFTIHNSEFKDLTAKTQLPPPIVLGVTNPFFAKSLQHWPHIIRLDEILVGSPCRSSGKQKLKKATALKTLNSKPGVYTQYKPFLTKDKTILKKLVRGLQTNRPVQVQSALLRRHLIELTQSFMIPLERYIATLMPLQKSICPFRAPPSLRPFNPDEFLATLDSAGPQLTTGVKGDWAALYKRFFRSPNFSGWFNARYKEVHQKLQVLHCTALAEADLVAWLKGKTEVEIVDMYLRLQLEMNKCQRHKDPLPVPAGTADSLKQRMADISQAVLPDLRSVLKISPSSLSFSSSS</sequence>
<dbReference type="CDD" id="cd12550">
    <property type="entry name" value="RRM_II_PABPN1"/>
    <property type="match status" value="1"/>
</dbReference>
<feature type="domain" description="RRM" evidence="12">
    <location>
        <begin position="69"/>
        <end position="147"/>
    </location>
</feature>
<organism evidence="15">
    <name type="scientific">Notodromas monacha</name>
    <dbReference type="NCBI Taxonomy" id="399045"/>
    <lineage>
        <taxon>Eukaryota</taxon>
        <taxon>Metazoa</taxon>
        <taxon>Ecdysozoa</taxon>
        <taxon>Arthropoda</taxon>
        <taxon>Crustacea</taxon>
        <taxon>Oligostraca</taxon>
        <taxon>Ostracoda</taxon>
        <taxon>Podocopa</taxon>
        <taxon>Podocopida</taxon>
        <taxon>Cypridocopina</taxon>
        <taxon>Cypridoidea</taxon>
        <taxon>Cyprididae</taxon>
        <taxon>Notodromas</taxon>
    </lineage>
</organism>
<feature type="coiled-coil region" evidence="9">
    <location>
        <begin position="7"/>
        <end position="44"/>
    </location>
</feature>
<dbReference type="InterPro" id="IPR008253">
    <property type="entry name" value="Marvel"/>
</dbReference>
<comment type="similarity">
    <text evidence="2">Belongs to the DENND6 family.</text>
</comment>
<evidence type="ECO:0008006" key="17">
    <source>
        <dbReference type="Google" id="ProtNLM"/>
    </source>
</evidence>
<dbReference type="SMART" id="SM00360">
    <property type="entry name" value="RRM"/>
    <property type="match status" value="1"/>
</dbReference>
<dbReference type="InterPro" id="IPR018307">
    <property type="entry name" value="ABL9/DENND6_dom"/>
</dbReference>
<dbReference type="OrthoDB" id="10265409at2759"/>
<dbReference type="AlphaFoldDB" id="A0A7R9BTY5"/>
<dbReference type="InterPro" id="IPR037516">
    <property type="entry name" value="Tripartite_DENN"/>
</dbReference>
<evidence type="ECO:0000256" key="4">
    <source>
        <dbReference type="ARBA" id="ARBA00022884"/>
    </source>
</evidence>
<keyword evidence="6 8" id="KW-0472">Membrane</keyword>
<dbReference type="Gene3D" id="3.30.70.330">
    <property type="match status" value="1"/>
</dbReference>